<feature type="transmembrane region" description="Helical" evidence="9">
    <location>
        <begin position="1031"/>
        <end position="1051"/>
    </location>
</feature>
<feature type="compositionally biased region" description="Polar residues" evidence="8">
    <location>
        <begin position="734"/>
        <end position="746"/>
    </location>
</feature>
<feature type="domain" description="ABC transmembrane type-1" evidence="11">
    <location>
        <begin position="10"/>
        <end position="167"/>
    </location>
</feature>
<feature type="domain" description="ABC transporter" evidence="10">
    <location>
        <begin position="1124"/>
        <end position="1370"/>
    </location>
</feature>
<feature type="region of interest" description="Disordered" evidence="8">
    <location>
        <begin position="643"/>
        <end position="686"/>
    </location>
</feature>
<dbReference type="FunFam" id="3.40.50.300:FF:000838">
    <property type="entry name" value="ABC multidrug transporter (Eurofung)"/>
    <property type="match status" value="1"/>
</dbReference>
<dbReference type="SMART" id="SM00382">
    <property type="entry name" value="AAA"/>
    <property type="match status" value="2"/>
</dbReference>
<feature type="transmembrane region" description="Helical" evidence="9">
    <location>
        <begin position="923"/>
        <end position="955"/>
    </location>
</feature>
<evidence type="ECO:0000256" key="1">
    <source>
        <dbReference type="ARBA" id="ARBA00004141"/>
    </source>
</evidence>
<comment type="caution">
    <text evidence="12">The sequence shown here is derived from an EMBL/GenBank/DDBJ whole genome shotgun (WGS) entry which is preliminary data.</text>
</comment>
<dbReference type="FunFam" id="3.40.50.300:FF:000997">
    <property type="entry name" value="Multidrug resistance-associated protein 1"/>
    <property type="match status" value="1"/>
</dbReference>
<dbReference type="CDD" id="cd18602">
    <property type="entry name" value="ABC_6TM_SUR1_D2_like"/>
    <property type="match status" value="1"/>
</dbReference>
<accession>A0A1D2NAU0</accession>
<dbReference type="GO" id="GO:0005524">
    <property type="term" value="F:ATP binding"/>
    <property type="evidence" value="ECO:0007669"/>
    <property type="project" value="UniProtKB-KW"/>
</dbReference>
<feature type="region of interest" description="Disordered" evidence="8">
    <location>
        <begin position="720"/>
        <end position="760"/>
    </location>
</feature>
<feature type="compositionally biased region" description="Acidic residues" evidence="8">
    <location>
        <begin position="751"/>
        <end position="760"/>
    </location>
</feature>
<feature type="compositionally biased region" description="Basic and acidic residues" evidence="8">
    <location>
        <begin position="190"/>
        <end position="214"/>
    </location>
</feature>
<evidence type="ECO:0000256" key="6">
    <source>
        <dbReference type="ARBA" id="ARBA00022989"/>
    </source>
</evidence>
<evidence type="ECO:0000256" key="5">
    <source>
        <dbReference type="ARBA" id="ARBA00022840"/>
    </source>
</evidence>
<keyword evidence="4" id="KW-0547">Nucleotide-binding</keyword>
<feature type="domain" description="ABC transmembrane type-1" evidence="11">
    <location>
        <begin position="802"/>
        <end position="1086"/>
    </location>
</feature>
<dbReference type="InterPro" id="IPR003439">
    <property type="entry name" value="ABC_transporter-like_ATP-bd"/>
</dbReference>
<keyword evidence="2" id="KW-0813">Transport</keyword>
<dbReference type="OrthoDB" id="6500128at2759"/>
<dbReference type="Proteomes" id="UP000094527">
    <property type="component" value="Unassembled WGS sequence"/>
</dbReference>
<dbReference type="GO" id="GO:0016020">
    <property type="term" value="C:membrane"/>
    <property type="evidence" value="ECO:0007669"/>
    <property type="project" value="UniProtKB-SubCell"/>
</dbReference>
<feature type="region of interest" description="Disordered" evidence="8">
    <location>
        <begin position="269"/>
        <end position="292"/>
    </location>
</feature>
<dbReference type="OMA" id="FFWIGHY"/>
<evidence type="ECO:0000256" key="8">
    <source>
        <dbReference type="SAM" id="MobiDB-lite"/>
    </source>
</evidence>
<dbReference type="Pfam" id="PF00664">
    <property type="entry name" value="ABC_membrane"/>
    <property type="match status" value="2"/>
</dbReference>
<dbReference type="FunFam" id="1.20.1560.10:FF:000010">
    <property type="entry name" value="Multidrug resistance-associated ABC transporter"/>
    <property type="match status" value="1"/>
</dbReference>
<name>A0A1D2NAU0_ORCCI</name>
<dbReference type="PROSITE" id="PS50893">
    <property type="entry name" value="ABC_TRANSPORTER_2"/>
    <property type="match status" value="2"/>
</dbReference>
<feature type="transmembrane region" description="Helical" evidence="9">
    <location>
        <begin position="1057"/>
        <end position="1078"/>
    </location>
</feature>
<gene>
    <name evidence="12" type="ORF">Ocin01_04311</name>
</gene>
<dbReference type="CDD" id="cd03244">
    <property type="entry name" value="ABCC_MRP_domain2"/>
    <property type="match status" value="1"/>
</dbReference>
<keyword evidence="3 9" id="KW-0812">Transmembrane</keyword>
<evidence type="ECO:0000256" key="9">
    <source>
        <dbReference type="SAM" id="Phobius"/>
    </source>
</evidence>
<dbReference type="Gene3D" id="1.20.1560.10">
    <property type="entry name" value="ABC transporter type 1, transmembrane domain"/>
    <property type="match status" value="2"/>
</dbReference>
<feature type="transmembrane region" description="Helical" evidence="9">
    <location>
        <begin position="103"/>
        <end position="131"/>
    </location>
</feature>
<organism evidence="12 13">
    <name type="scientific">Orchesella cincta</name>
    <name type="common">Springtail</name>
    <name type="synonym">Podura cincta</name>
    <dbReference type="NCBI Taxonomy" id="48709"/>
    <lineage>
        <taxon>Eukaryota</taxon>
        <taxon>Metazoa</taxon>
        <taxon>Ecdysozoa</taxon>
        <taxon>Arthropoda</taxon>
        <taxon>Hexapoda</taxon>
        <taxon>Collembola</taxon>
        <taxon>Entomobryomorpha</taxon>
        <taxon>Entomobryoidea</taxon>
        <taxon>Orchesellidae</taxon>
        <taxon>Orchesellinae</taxon>
        <taxon>Orchesella</taxon>
    </lineage>
</organism>
<evidence type="ECO:0000256" key="3">
    <source>
        <dbReference type="ARBA" id="ARBA00022692"/>
    </source>
</evidence>
<evidence type="ECO:0000313" key="12">
    <source>
        <dbReference type="EMBL" id="ODN02369.1"/>
    </source>
</evidence>
<dbReference type="Pfam" id="PF00005">
    <property type="entry name" value="ABC_tran"/>
    <property type="match status" value="2"/>
</dbReference>
<keyword evidence="6 9" id="KW-1133">Transmembrane helix</keyword>
<dbReference type="InterPro" id="IPR050173">
    <property type="entry name" value="ABC_transporter_C-like"/>
</dbReference>
<dbReference type="InterPro" id="IPR036640">
    <property type="entry name" value="ABC1_TM_sf"/>
</dbReference>
<dbReference type="PROSITE" id="PS00211">
    <property type="entry name" value="ABC_TRANSPORTER_1"/>
    <property type="match status" value="1"/>
</dbReference>
<dbReference type="InterPro" id="IPR003593">
    <property type="entry name" value="AAA+_ATPase"/>
</dbReference>
<protein>
    <submittedName>
        <fullName evidence="12">ATP-binding cassette sub-family C member 8</fullName>
    </submittedName>
</protein>
<dbReference type="EMBL" id="LJIJ01000114">
    <property type="protein sequence ID" value="ODN02369.1"/>
    <property type="molecule type" value="Genomic_DNA"/>
</dbReference>
<reference evidence="12 13" key="1">
    <citation type="journal article" date="2016" name="Genome Biol. Evol.">
        <title>Gene Family Evolution Reflects Adaptation to Soil Environmental Stressors in the Genome of the Collembolan Orchesella cincta.</title>
        <authorList>
            <person name="Faddeeva-Vakhrusheva A."/>
            <person name="Derks M.F."/>
            <person name="Anvar S.Y."/>
            <person name="Agamennone V."/>
            <person name="Suring W."/>
            <person name="Smit S."/>
            <person name="van Straalen N.M."/>
            <person name="Roelofs D."/>
        </authorList>
    </citation>
    <scope>NUCLEOTIDE SEQUENCE [LARGE SCALE GENOMIC DNA]</scope>
    <source>
        <tissue evidence="12">Mixed pool</tissue>
    </source>
</reference>
<feature type="region of interest" description="Disordered" evidence="8">
    <location>
        <begin position="189"/>
        <end position="222"/>
    </location>
</feature>
<dbReference type="InterPro" id="IPR017871">
    <property type="entry name" value="ABC_transporter-like_CS"/>
</dbReference>
<evidence type="ECO:0000256" key="7">
    <source>
        <dbReference type="ARBA" id="ARBA00023136"/>
    </source>
</evidence>
<dbReference type="Gene3D" id="3.40.50.300">
    <property type="entry name" value="P-loop containing nucleotide triphosphate hydrolases"/>
    <property type="match status" value="2"/>
</dbReference>
<keyword evidence="5 12" id="KW-0067">ATP-binding</keyword>
<dbReference type="SUPFAM" id="SSF90123">
    <property type="entry name" value="ABC transporter transmembrane region"/>
    <property type="match status" value="2"/>
</dbReference>
<feature type="transmembrane region" description="Helical" evidence="9">
    <location>
        <begin position="151"/>
        <end position="170"/>
    </location>
</feature>
<comment type="subcellular location">
    <subcellularLocation>
        <location evidence="1">Membrane</location>
        <topology evidence="1">Multi-pass membrane protein</topology>
    </subcellularLocation>
</comment>
<evidence type="ECO:0000256" key="2">
    <source>
        <dbReference type="ARBA" id="ARBA00022448"/>
    </source>
</evidence>
<feature type="compositionally biased region" description="Gly residues" evidence="8">
    <location>
        <begin position="670"/>
        <end position="683"/>
    </location>
</feature>
<sequence length="1380" mass="153442">MAEEDGSKKLGILMGLLYLQLGYSALIGAGVCILIMIPLQFLIGKKMSSNSKELMERCDERLRTISEILQGMKLLKLHGWELLFSQKVFLIREKELKNLDKDLLYRSIMTFLTHISSVLVTVVTFGLYPFIESEKLEPPKVFAGLALFNQLTVPLFIFPITVPVVIDALVSARRVREFLLLPEASSLPVESDKDSSVERNGNELGKCGRDDGRKSPVKSQNLSIPLGKCRNSDLQASTDSVFVLENIAEDEEEHHQDIKECVKLLSSPTSTLASSSSPNGVNDLTGAPKENGKREGLHLEQNVISVQNGSFTWDESAAPLAASPLPGTPQQLFTRQTGLSEISIQIPKEKLTVVVGATGSGKSSLISAILGEMRKSNGEITWGKGTSIAYAAQKPWMLNASVRDNILFGKPFKPGRYKKVIQACALQPDIDILPENDLTEIGQKGINLSGGQKQRIATARTLYSNANVVILDDPLSALDVEVAHHVLDAGIIKLLLRSRRTVLLVTHHLPVLHHAYHIIAMEKGRIRIQGTLPEIQAKDPECYKEWQEMISRKEQELNIQREARTAKERWTLLKLVSKVGLQFKHNRMADKSGWKTDEETNAGLEPFSRKKKGTFSHYKNLSHDIFLPSDECHDEMMTPLLRRRAVSRTSRDSRTSASSISPAADDDAEAGGGNRNPGAGGVASTGAVSMGAMTTTSESLPSPPRVQDNLFKKLFSSKKTISSTGSSNTELEKISSSQRLPSTVSGASEGDLTEDEVEDPEEALLARESSQDEREYGKIPLRVYLSYITACGKLVSSLYLYSAIGYEVVRVYTNFWLSKWSDTVHQYKDDQEKYEEIMSHYFNIYVILSIATVIVSLSCNLLGKQAGANSREILHQRMMDRVVRCPVRFFESTPIGRIINRFSSDVAVVDRKLCISMQRFLQFVFLCFSAIVVNAIVNAWFLLLAIPIVAIYYYIQRFYRFSSRELQRIQAISRGPIYSHFHETLEGLSTIRAFREQKRFTNQMLARLDSHNKADMFINVGNRWLSISLDYLGGVIVFLATLAAVISSHVYPEAVTASMVGLAINYTLLVPVYLNWVVKFLAEVEMFMNSVDRIDRYAELEIEDYDGVLPPDSLPPNWPTSGHVKFENVSVQYGPDRPVIISGLSVDVTEKQKVGICGRSGSGKSSLLMALFRISDVKNGRILIDGVNIHEIPLLKLRSSFSIIPQENILFSGTLRFNLDPEGKVPDLDIWSALELCQMKDAVMEMPGQLGKFSLQYNLTNVNADIKYGGEAFSAGEKQLLALARAILHKSKVVVMDEATSSVDLGTERTLLQAVKHVFKDSTVLSIAHRLETIIDGDRVIVLEDGVLVEDGNPSALIKKPMSHFATMVRTAGEQSRRNI</sequence>
<dbReference type="CDD" id="cd03250">
    <property type="entry name" value="ABCC_MRP_domain1"/>
    <property type="match status" value="1"/>
</dbReference>
<dbReference type="PANTHER" id="PTHR24223">
    <property type="entry name" value="ATP-BINDING CASSETTE SUB-FAMILY C"/>
    <property type="match status" value="1"/>
</dbReference>
<dbReference type="InterPro" id="IPR027417">
    <property type="entry name" value="P-loop_NTPase"/>
</dbReference>
<evidence type="ECO:0000259" key="10">
    <source>
        <dbReference type="PROSITE" id="PS50893"/>
    </source>
</evidence>
<proteinExistence type="predicted"/>
<dbReference type="STRING" id="48709.A0A1D2NAU0"/>
<keyword evidence="7 9" id="KW-0472">Membrane</keyword>
<dbReference type="InterPro" id="IPR011527">
    <property type="entry name" value="ABC1_TM_dom"/>
</dbReference>
<dbReference type="PANTHER" id="PTHR24223:SF461">
    <property type="entry name" value="ATP-BINDING CASSETTE SUB-FAMILY C MEMBER SUR"/>
    <property type="match status" value="1"/>
</dbReference>
<evidence type="ECO:0000256" key="4">
    <source>
        <dbReference type="ARBA" id="ARBA00022741"/>
    </source>
</evidence>
<dbReference type="GO" id="GO:0016887">
    <property type="term" value="F:ATP hydrolysis activity"/>
    <property type="evidence" value="ECO:0007669"/>
    <property type="project" value="InterPro"/>
</dbReference>
<dbReference type="PROSITE" id="PS50929">
    <property type="entry name" value="ABC_TM1F"/>
    <property type="match status" value="2"/>
</dbReference>
<keyword evidence="13" id="KW-1185">Reference proteome</keyword>
<evidence type="ECO:0000259" key="11">
    <source>
        <dbReference type="PROSITE" id="PS50929"/>
    </source>
</evidence>
<feature type="transmembrane region" description="Helical" evidence="9">
    <location>
        <begin position="20"/>
        <end position="43"/>
    </location>
</feature>
<evidence type="ECO:0000313" key="13">
    <source>
        <dbReference type="Proteomes" id="UP000094527"/>
    </source>
</evidence>
<feature type="domain" description="ABC transporter" evidence="10">
    <location>
        <begin position="320"/>
        <end position="548"/>
    </location>
</feature>
<dbReference type="SUPFAM" id="SSF52540">
    <property type="entry name" value="P-loop containing nucleoside triphosphate hydrolases"/>
    <property type="match status" value="2"/>
</dbReference>
<feature type="compositionally biased region" description="Low complexity" evidence="8">
    <location>
        <begin position="269"/>
        <end position="278"/>
    </location>
</feature>
<dbReference type="GO" id="GO:0140359">
    <property type="term" value="F:ABC-type transporter activity"/>
    <property type="evidence" value="ECO:0007669"/>
    <property type="project" value="InterPro"/>
</dbReference>